<proteinExistence type="predicted"/>
<keyword evidence="3" id="KW-1185">Reference proteome</keyword>
<protein>
    <recommendedName>
        <fullName evidence="4">EF-hand domain-containing protein</fullName>
    </recommendedName>
</protein>
<evidence type="ECO:0000313" key="3">
    <source>
        <dbReference type="Proteomes" id="UP001363151"/>
    </source>
</evidence>
<comment type="caution">
    <text evidence="2">The sequence shown here is derived from an EMBL/GenBank/DDBJ whole genome shotgun (WGS) entry which is preliminary data.</text>
</comment>
<feature type="region of interest" description="Disordered" evidence="1">
    <location>
        <begin position="261"/>
        <end position="283"/>
    </location>
</feature>
<sequence length="669" mass="72601">MGAAGSVEKTLQNVPNLLTKEQCGELASSHGVTVNERMFAILSNKEGLIPKPAVVRYCQLNAIAANPEAATAAAAPAKPAAPPGAKKDGREVMRRVSMAKGARPAPAARPGRPWAAASAATPRARRRGAAPPGDAPPPRRERKASCVFDSMPKRKRQPTVVEQRLRSLVDNNQVFQAKYRAGDPDATTLERGRVAAADATGAANKFDANFVDADEERARRQKHAEALRMQAEEAMARFNELPLNEQKLAKNDGSLEMRAAARKRARRPSARPPELGRAGARPDASRAPVDAYAAFHKRLLGLFEVMGLDHPISEEEGRDLMEQDFELDSGGDGLVNEEKFLYSIFQLADQWTDSIDAEHYCSFLHKAYDIVYKEMIESDAIRPPAEWTAAMKAVPRSNAAWSNSKVVVEFMAEMYRLKIAPPAEGDAKPSKKAAQKARDATLCRFVLGEMAKRFGAADKRDGSGKQLQELTNTILAVIEKPPTMGGDKGGLQVFSWMLLFAQLVGFHTLSSRLVALPERAAVYVLDVIDKCRPLLDGKLPTNELRDCMAAKENEAMVGYIKVDKARVLMATLLKNAPFDTESAAFGQAMESAFRSIVLHIANTPCVEMAEFLTLVAAGFVATQCPTLVNEGGAGARRGRPAARARDAAAARARRSLRCRGPAVSPPEDS</sequence>
<gene>
    <name evidence="2" type="ORF">SO694_00084130</name>
</gene>
<name>A0ABR1G4H5_AURAN</name>
<reference evidence="2 3" key="1">
    <citation type="submission" date="2024-03" db="EMBL/GenBank/DDBJ databases">
        <title>Aureococcus anophagefferens CCMP1851 and Kratosvirus quantuckense: Draft genome of a second virus-susceptible host strain in the model system.</title>
        <authorList>
            <person name="Chase E."/>
            <person name="Truchon A.R."/>
            <person name="Schepens W."/>
            <person name="Wilhelm S.W."/>
        </authorList>
    </citation>
    <scope>NUCLEOTIDE SEQUENCE [LARGE SCALE GENOMIC DNA]</scope>
    <source>
        <strain evidence="2 3">CCMP1851</strain>
    </source>
</reference>
<dbReference type="EMBL" id="JBBJCI010000124">
    <property type="protein sequence ID" value="KAK7247897.1"/>
    <property type="molecule type" value="Genomic_DNA"/>
</dbReference>
<evidence type="ECO:0008006" key="4">
    <source>
        <dbReference type="Google" id="ProtNLM"/>
    </source>
</evidence>
<evidence type="ECO:0000313" key="2">
    <source>
        <dbReference type="EMBL" id="KAK7247897.1"/>
    </source>
</evidence>
<dbReference type="Proteomes" id="UP001363151">
    <property type="component" value="Unassembled WGS sequence"/>
</dbReference>
<organism evidence="2 3">
    <name type="scientific">Aureococcus anophagefferens</name>
    <name type="common">Harmful bloom alga</name>
    <dbReference type="NCBI Taxonomy" id="44056"/>
    <lineage>
        <taxon>Eukaryota</taxon>
        <taxon>Sar</taxon>
        <taxon>Stramenopiles</taxon>
        <taxon>Ochrophyta</taxon>
        <taxon>Pelagophyceae</taxon>
        <taxon>Pelagomonadales</taxon>
        <taxon>Pelagomonadaceae</taxon>
        <taxon>Aureococcus</taxon>
    </lineage>
</organism>
<feature type="compositionally biased region" description="Low complexity" evidence="1">
    <location>
        <begin position="99"/>
        <end position="122"/>
    </location>
</feature>
<evidence type="ECO:0000256" key="1">
    <source>
        <dbReference type="SAM" id="MobiDB-lite"/>
    </source>
</evidence>
<feature type="region of interest" description="Disordered" evidence="1">
    <location>
        <begin position="97"/>
        <end position="160"/>
    </location>
</feature>
<accession>A0ABR1G4H5</accession>